<gene>
    <name evidence="1" type="primary">AlNc14C268G9915</name>
    <name evidence="1" type="ORF">ALNC14_111160</name>
</gene>
<dbReference type="EMBL" id="FR824313">
    <property type="protein sequence ID" value="CCA24972.1"/>
    <property type="molecule type" value="Genomic_DNA"/>
</dbReference>
<accession>F0WU94</accession>
<evidence type="ECO:0000313" key="1">
    <source>
        <dbReference type="EMBL" id="CCA24972.1"/>
    </source>
</evidence>
<protein>
    <submittedName>
        <fullName evidence="1">AlNc14C268G9915 protein</fullName>
    </submittedName>
</protein>
<reference evidence="1" key="2">
    <citation type="submission" date="2011-02" db="EMBL/GenBank/DDBJ databases">
        <authorList>
            <person name="MacLean D."/>
        </authorList>
    </citation>
    <scope>NUCLEOTIDE SEQUENCE</scope>
</reference>
<dbReference type="AlphaFoldDB" id="F0WU94"/>
<organism evidence="1">
    <name type="scientific">Albugo laibachii Nc14</name>
    <dbReference type="NCBI Taxonomy" id="890382"/>
    <lineage>
        <taxon>Eukaryota</taxon>
        <taxon>Sar</taxon>
        <taxon>Stramenopiles</taxon>
        <taxon>Oomycota</taxon>
        <taxon>Peronosporomycetes</taxon>
        <taxon>Albuginales</taxon>
        <taxon>Albuginaceae</taxon>
        <taxon>Albugo</taxon>
    </lineage>
</organism>
<reference evidence="1" key="1">
    <citation type="journal article" date="2011" name="PLoS Biol.">
        <title>Gene gain and loss during evolution of obligate parasitism in the white rust pathogen of Arabidopsis thaliana.</title>
        <authorList>
            <person name="Kemen E."/>
            <person name="Gardiner A."/>
            <person name="Schultz-Larsen T."/>
            <person name="Kemen A.C."/>
            <person name="Balmuth A.L."/>
            <person name="Robert-Seilaniantz A."/>
            <person name="Bailey K."/>
            <person name="Holub E."/>
            <person name="Studholme D.J."/>
            <person name="Maclean D."/>
            <person name="Jones J.D."/>
        </authorList>
    </citation>
    <scope>NUCLEOTIDE SEQUENCE</scope>
</reference>
<name>F0WU94_9STRA</name>
<proteinExistence type="predicted"/>
<sequence length="133" mass="15485">MVTQVKEHSCRGVNLQHQATVEVSNGLAHEKKVGANHINGNARIIEEILAEERPEQRTLYAQLENTGQHSQKSRNRVGWNMFQNLIEEKKSDQCPLYEELQKSDQLTEKVRNQLGWHLFEDWIKKEKVKNGCH</sequence>
<dbReference type="HOGENOM" id="CLU_1910536_0_0_1"/>